<comment type="caution">
    <text evidence="1">The sequence shown here is derived from an EMBL/GenBank/DDBJ whole genome shotgun (WGS) entry which is preliminary data.</text>
</comment>
<evidence type="ECO:0000313" key="2">
    <source>
        <dbReference type="Proteomes" id="UP000663840"/>
    </source>
</evidence>
<dbReference type="EMBL" id="CAJMWR010001870">
    <property type="protein sequence ID" value="CAE6436092.1"/>
    <property type="molecule type" value="Genomic_DNA"/>
</dbReference>
<organism evidence="1 2">
    <name type="scientific">Rhizoctonia solani</name>
    <dbReference type="NCBI Taxonomy" id="456999"/>
    <lineage>
        <taxon>Eukaryota</taxon>
        <taxon>Fungi</taxon>
        <taxon>Dikarya</taxon>
        <taxon>Basidiomycota</taxon>
        <taxon>Agaricomycotina</taxon>
        <taxon>Agaricomycetes</taxon>
        <taxon>Cantharellales</taxon>
        <taxon>Ceratobasidiaceae</taxon>
        <taxon>Rhizoctonia</taxon>
    </lineage>
</organism>
<accession>A0A8H3AS05</accession>
<dbReference type="AlphaFoldDB" id="A0A8H3AS05"/>
<dbReference type="InterPro" id="IPR032675">
    <property type="entry name" value="LRR_dom_sf"/>
</dbReference>
<gene>
    <name evidence="1" type="ORF">RDB_LOCUS71864</name>
</gene>
<protein>
    <submittedName>
        <fullName evidence="1">Uncharacterized protein</fullName>
    </submittedName>
</protein>
<sequence length="404" mass="46112">MSINALPYLNYLVFLFRQFISYFYRLALWNPLSVKFERGEMSTSRSRCTGPTLPVDTVELIADFLFETTYLADSDAEITGNTFVLPRKPSWSTVAGFMSASADLHRIGMERWVRMLICRSKEDLDIAIPYFQWIRDLRCFDQPPLDSEYGTVLNQFVRLRSLSIDLHNDIHHNERQFSYRDIFTSLPSSLLRLEIKNSHGPDVKIIAIVKRCCPKLQELRLGRCNMFNRTPACQFWRSFPFEHDSYISSDGTDEYASSLAQELAPLKRLKTLQVGIYLIPTSVVLAHRIYHAQEISAPNDFNWQQAITLARHAPAALAGEAIPPGLEPATADDLIDLLHKPSSEPGFSRQSCRFCELEFSQANIDAESNATRTLKVLLPSLAEVQWQSWFTPNHLGVSSRSCHL</sequence>
<reference evidence="1" key="1">
    <citation type="submission" date="2021-01" db="EMBL/GenBank/DDBJ databases">
        <authorList>
            <person name="Kaushik A."/>
        </authorList>
    </citation>
    <scope>NUCLEOTIDE SEQUENCE</scope>
    <source>
        <strain evidence="1">AG1-1A</strain>
    </source>
</reference>
<proteinExistence type="predicted"/>
<dbReference type="Proteomes" id="UP000663840">
    <property type="component" value="Unassembled WGS sequence"/>
</dbReference>
<dbReference type="Gene3D" id="3.80.10.10">
    <property type="entry name" value="Ribonuclease Inhibitor"/>
    <property type="match status" value="1"/>
</dbReference>
<name>A0A8H3AS05_9AGAM</name>
<evidence type="ECO:0000313" key="1">
    <source>
        <dbReference type="EMBL" id="CAE6436092.1"/>
    </source>
</evidence>